<evidence type="ECO:0000313" key="1">
    <source>
        <dbReference type="EMBL" id="KKK82758.1"/>
    </source>
</evidence>
<protein>
    <submittedName>
        <fullName evidence="1">Uncharacterized protein</fullName>
    </submittedName>
</protein>
<organism evidence="1">
    <name type="scientific">marine sediment metagenome</name>
    <dbReference type="NCBI Taxonomy" id="412755"/>
    <lineage>
        <taxon>unclassified sequences</taxon>
        <taxon>metagenomes</taxon>
        <taxon>ecological metagenomes</taxon>
    </lineage>
</organism>
<reference evidence="1" key="1">
    <citation type="journal article" date="2015" name="Nature">
        <title>Complex archaea that bridge the gap between prokaryotes and eukaryotes.</title>
        <authorList>
            <person name="Spang A."/>
            <person name="Saw J.H."/>
            <person name="Jorgensen S.L."/>
            <person name="Zaremba-Niedzwiedzka K."/>
            <person name="Martijn J."/>
            <person name="Lind A.E."/>
            <person name="van Eijk R."/>
            <person name="Schleper C."/>
            <person name="Guy L."/>
            <person name="Ettema T.J."/>
        </authorList>
    </citation>
    <scope>NUCLEOTIDE SEQUENCE</scope>
</reference>
<feature type="non-terminal residue" evidence="1">
    <location>
        <position position="128"/>
    </location>
</feature>
<proteinExistence type="predicted"/>
<dbReference type="PROSITE" id="PS51257">
    <property type="entry name" value="PROKAR_LIPOPROTEIN"/>
    <property type="match status" value="1"/>
</dbReference>
<dbReference type="EMBL" id="LAZR01052524">
    <property type="protein sequence ID" value="KKK82758.1"/>
    <property type="molecule type" value="Genomic_DNA"/>
</dbReference>
<dbReference type="AlphaFoldDB" id="A0A0F8YMV7"/>
<comment type="caution">
    <text evidence="1">The sequence shown here is derived from an EMBL/GenBank/DDBJ whole genome shotgun (WGS) entry which is preliminary data.</text>
</comment>
<accession>A0A0F8YMV7</accession>
<gene>
    <name evidence="1" type="ORF">LCGC14_2800200</name>
</gene>
<sequence length="128" mass="14940">MRTSSLLVVILLLMGVSCNKPVSKLTYDNPDAKIVLLHHSTGSFVWHGDVKPNKRIYLKESICMVPRLMKEYNEKNNKTISIEERTFPKGSPYPWTNYPYDYYNIWVKNSGAEPYMEEPTLEMLAEEY</sequence>
<name>A0A0F8YMV7_9ZZZZ</name>